<evidence type="ECO:0008006" key="3">
    <source>
        <dbReference type="Google" id="ProtNLM"/>
    </source>
</evidence>
<evidence type="ECO:0000313" key="2">
    <source>
        <dbReference type="Proteomes" id="UP001180453"/>
    </source>
</evidence>
<organism evidence="1 2">
    <name type="scientific">Roseateles saccharophilus</name>
    <name type="common">Pseudomonas saccharophila</name>
    <dbReference type="NCBI Taxonomy" id="304"/>
    <lineage>
        <taxon>Bacteria</taxon>
        <taxon>Pseudomonadati</taxon>
        <taxon>Pseudomonadota</taxon>
        <taxon>Betaproteobacteria</taxon>
        <taxon>Burkholderiales</taxon>
        <taxon>Sphaerotilaceae</taxon>
        <taxon>Roseateles</taxon>
    </lineage>
</organism>
<evidence type="ECO:0000313" key="1">
    <source>
        <dbReference type="EMBL" id="MDR7271047.1"/>
    </source>
</evidence>
<sequence length="75" mass="8326">MQRYLNRSGDSGVVAYELGPASIAVRFVDGSVYLYDARQPGAQQVDDMKRLAQAGRGLSGYISRSVQQNYARKLR</sequence>
<reference evidence="1 2" key="1">
    <citation type="submission" date="2023-07" db="EMBL/GenBank/DDBJ databases">
        <title>Sorghum-associated microbial communities from plants grown in Nebraska, USA.</title>
        <authorList>
            <person name="Schachtman D."/>
        </authorList>
    </citation>
    <scope>NUCLEOTIDE SEQUENCE [LARGE SCALE GENOMIC DNA]</scope>
    <source>
        <strain evidence="1 2">BE314</strain>
    </source>
</reference>
<dbReference type="EMBL" id="JAVDXU010000002">
    <property type="protein sequence ID" value="MDR7271047.1"/>
    <property type="molecule type" value="Genomic_DNA"/>
</dbReference>
<comment type="caution">
    <text evidence="1">The sequence shown here is derived from an EMBL/GenBank/DDBJ whole genome shotgun (WGS) entry which is preliminary data.</text>
</comment>
<dbReference type="Proteomes" id="UP001180453">
    <property type="component" value="Unassembled WGS sequence"/>
</dbReference>
<dbReference type="RefSeq" id="WP_310267528.1">
    <property type="nucleotide sequence ID" value="NZ_JAVDXU010000002.1"/>
</dbReference>
<accession>A0ABU1YQB0</accession>
<gene>
    <name evidence="1" type="ORF">J2X20_003705</name>
</gene>
<proteinExistence type="predicted"/>
<protein>
    <recommendedName>
        <fullName evidence="3">KTSC domain-containing protein</fullName>
    </recommendedName>
</protein>
<keyword evidence="2" id="KW-1185">Reference proteome</keyword>
<name>A0ABU1YQB0_ROSSA</name>